<name>A0AAD5T299_9FUNG</name>
<feature type="compositionally biased region" description="Polar residues" evidence="4">
    <location>
        <begin position="1018"/>
        <end position="1033"/>
    </location>
</feature>
<evidence type="ECO:0000256" key="3">
    <source>
        <dbReference type="PROSITE-ProRule" id="PRU00339"/>
    </source>
</evidence>
<evidence type="ECO:0000256" key="4">
    <source>
        <dbReference type="SAM" id="MobiDB-lite"/>
    </source>
</evidence>
<dbReference type="Proteomes" id="UP001211907">
    <property type="component" value="Unassembled WGS sequence"/>
</dbReference>
<protein>
    <submittedName>
        <fullName evidence="5">Cytochrome c oxidase subunit 1</fullName>
    </submittedName>
</protein>
<feature type="repeat" description="TPR" evidence="3">
    <location>
        <begin position="2122"/>
        <end position="2155"/>
    </location>
</feature>
<feature type="repeat" description="TPR" evidence="3">
    <location>
        <begin position="1952"/>
        <end position="1985"/>
    </location>
</feature>
<feature type="repeat" description="TPR" evidence="3">
    <location>
        <begin position="1459"/>
        <end position="1492"/>
    </location>
</feature>
<dbReference type="SUPFAM" id="SSF48452">
    <property type="entry name" value="TPR-like"/>
    <property type="match status" value="4"/>
</dbReference>
<proteinExistence type="predicted"/>
<feature type="repeat" description="TPR" evidence="3">
    <location>
        <begin position="2054"/>
        <end position="2087"/>
    </location>
</feature>
<reference evidence="5" key="1">
    <citation type="submission" date="2020-05" db="EMBL/GenBank/DDBJ databases">
        <title>Phylogenomic resolution of chytrid fungi.</title>
        <authorList>
            <person name="Stajich J.E."/>
            <person name="Amses K."/>
            <person name="Simmons R."/>
            <person name="Seto K."/>
            <person name="Myers J."/>
            <person name="Bonds A."/>
            <person name="Quandt C.A."/>
            <person name="Barry K."/>
            <person name="Liu P."/>
            <person name="Grigoriev I."/>
            <person name="Longcore J.E."/>
            <person name="James T.Y."/>
        </authorList>
    </citation>
    <scope>NUCLEOTIDE SEQUENCE</scope>
    <source>
        <strain evidence="5">JEL0513</strain>
    </source>
</reference>
<feature type="region of interest" description="Disordered" evidence="4">
    <location>
        <begin position="581"/>
        <end position="607"/>
    </location>
</feature>
<keyword evidence="2 3" id="KW-0802">TPR repeat</keyword>
<feature type="repeat" description="TPR" evidence="3">
    <location>
        <begin position="1682"/>
        <end position="1715"/>
    </location>
</feature>
<comment type="caution">
    <text evidence="5">The sequence shown here is derived from an EMBL/GenBank/DDBJ whole genome shotgun (WGS) entry which is preliminary data.</text>
</comment>
<dbReference type="Gene3D" id="1.25.40.10">
    <property type="entry name" value="Tetratricopeptide repeat domain"/>
    <property type="match status" value="9"/>
</dbReference>
<dbReference type="SMART" id="SM00028">
    <property type="entry name" value="TPR"/>
    <property type="match status" value="23"/>
</dbReference>
<dbReference type="Pfam" id="PF13181">
    <property type="entry name" value="TPR_8"/>
    <property type="match status" value="2"/>
</dbReference>
<accession>A0AAD5T299</accession>
<feature type="compositionally biased region" description="Low complexity" evidence="4">
    <location>
        <begin position="332"/>
        <end position="343"/>
    </location>
</feature>
<feature type="compositionally biased region" description="Low complexity" evidence="4">
    <location>
        <begin position="1125"/>
        <end position="1148"/>
    </location>
</feature>
<dbReference type="PANTHER" id="PTHR44858">
    <property type="entry name" value="TETRATRICOPEPTIDE REPEAT PROTEIN 6"/>
    <property type="match status" value="1"/>
</dbReference>
<feature type="repeat" description="TPR" evidence="3">
    <location>
        <begin position="2020"/>
        <end position="2053"/>
    </location>
</feature>
<keyword evidence="6" id="KW-1185">Reference proteome</keyword>
<evidence type="ECO:0000313" key="5">
    <source>
        <dbReference type="EMBL" id="KAJ3123091.1"/>
    </source>
</evidence>
<evidence type="ECO:0000313" key="6">
    <source>
        <dbReference type="Proteomes" id="UP001211907"/>
    </source>
</evidence>
<feature type="compositionally biased region" description="Basic residues" evidence="4">
    <location>
        <begin position="1035"/>
        <end position="1058"/>
    </location>
</feature>
<feature type="repeat" description="TPR" evidence="3">
    <location>
        <begin position="1850"/>
        <end position="1883"/>
    </location>
</feature>
<evidence type="ECO:0000256" key="2">
    <source>
        <dbReference type="ARBA" id="ARBA00022803"/>
    </source>
</evidence>
<feature type="region of interest" description="Disordered" evidence="4">
    <location>
        <begin position="983"/>
        <end position="1068"/>
    </location>
</feature>
<dbReference type="InterPro" id="IPR011990">
    <property type="entry name" value="TPR-like_helical_dom_sf"/>
</dbReference>
<feature type="region of interest" description="Disordered" evidence="4">
    <location>
        <begin position="309"/>
        <end position="343"/>
    </location>
</feature>
<dbReference type="InterPro" id="IPR019734">
    <property type="entry name" value="TPR_rpt"/>
</dbReference>
<dbReference type="EMBL" id="JADGJH010000761">
    <property type="protein sequence ID" value="KAJ3123091.1"/>
    <property type="molecule type" value="Genomic_DNA"/>
</dbReference>
<feature type="region of interest" description="Disordered" evidence="4">
    <location>
        <begin position="835"/>
        <end position="858"/>
    </location>
</feature>
<sequence>MDGHKKQEVERAGIVINTILGVNLDTRKNPEINRQLTNPKTLKPIKLTSKTFKEALKNKEEADLKSKRQSIANASLKSAASNSIKELQKLKSSQQNIPEKNNKCDVTIPKISRLHVNKPSEAPYIDTRNQSISPVRGRVIQKQSTFIGNSEDDLNLYSFSNLLENEADEQNQPDSTEIIDSKHDSNIKKGDSFLKNIKRPASRITIDASTIIENAKINTTTTNDNEKSVFLEHDYNSGTRPHSAKFSHASTGRLLNVNELSKKLSPKSPLRSGGHSKTVETAESFTVQKLDYDSTASHIFLNPSARSPSLKMSARVGKPGSILSSKITPSTGNENEAANSNNLNGSHWFGGDAIDNGDMPETEDFAIREEEEEELERDDMTVPPPPQTISVEPKILEEHVQFTSIEEVDLVLKKYDVFWKNRAKLLRNEPLNSPTQAEEINVANFGAAKMSNELVEEFKEIKENLQEGEEHKITHDSTISDPERVQSGRKITFSASSKIDANFNTSRRGTASARSSSRYDSAASYAADESDIFEDNETGSDIVSSESDSIRQSMVITSLQRLSENKKRKSEYHINSKRSSIKLDRQQSLQSSGVQIPTPKIDFKNDMETDETSKFPPFAKMNSPSTYNHSFRAPGELLPPRSRHLSFNPTIDSSKPMVLDDWYLDENAYSNMTKDTAGWSQILEDRGPPVAIVPERPHIPGLKPHPTHHHEHHEHEEAHAANIFSCDPQKEVKYAEVVKAEELLAQGNRPKYVAPKNIFGSSILNTERPDSQEPFADSTSILVPTHSDLKIAGKSVQIVPIGIGASSVGLGLHWSPAPPKMSLPLKVYQHLHSVPQTPRSFSRQSQKSRKQIDDKSKDKEFSFQDMHINEKLNPLTQPIQISKVLKAESLSEQTLETMLVNESEWVQTSSVILPASDFFDATEPTYNFDNMASRFYSPSHSVIAEEPQDISAEAAETSFIEAEESSSPVEVPVAQPEIQSFAEEPKVSTSTLLRSNSSFKTSRAQHGSTLPKKPRLYSSDTETQAKTTANIQLPQKKRSQSQPPRPKKKMLPLKKKSEKFRMASTSSSTYSINGIGAAETITSSSMSISVRESQASLAPSDLSQDPAAFYKKRRQSRAQMSSAGSQQPSSYDLSSSSFQMSSSSSFQSGVAVERREDKKRALYEEPKGPDWYVLVHDDTNREKLFTPGERAKYPTLTDQGPPDELSILEGDSSIDPVGEIEKLTKLIMASNLPIPAFLRRRGILLGRVKRYDEALADLMKALQYGRVKLSHYGAFLSKAKIYEELTVEERSSGLPLEPATLGLIKLAIVNYSQIIRMKPDEAEGYYRRACLFEAENEMVYANEDFRMVRELDPKNEHAIHNLAVYSFQRELWDDGIQAFTKLIQLNPENGQAYLYRGRANAYLAKWEEGLRDLTLAVQLAPDRADVYFYRGCLLRERNKRKAIEDFSVSVLLDDGPTNAEAFFQRAMIYYKLKKYELAAIDYVTVVELEPTKALAWQNLGILYMRFFDDYHRALDCFDKSIIHDPIQIKSYLCRGDLLQILHSESSQDIEVLSRGNTDKRSKKLKKAAAIANALNYLERAIKDYSKAMHLCPNAIYDFYSAFELNPGIAQTFMQRTLVLSFQRKYYQIIAEFNERIKHERLDDASLYVLVAKARIKCGDNEGAIRDLSKALEFSKSKDPQIANLYLQKGICYETIKDWQNAIAEYTKCIVVDPLFSKAYYRRGICKLHDGNEKGAADLDIAIKLESKYFEAYLSRASYNQLKGNFAEGIEDCNSALRLEPSSIRAHLIRGACNCKIHQFGLAIADFTKAIHLDKMCHFAFYNRAVTYQLLEDYKNAIKDYSIVLLICDDSNAYRNRGLIYWKQGDAENALLDLYAARDYFPGDARLHGLLALCLQKVGRTEESLEAFSSSIKVNQTLTEALLGRGNVHASIGNCASAKRDYARVMHMYPLCTEAYINMAYTFQMQGRYQKSWDLFTRALAVDPECTSALEGRAVVNYTMQNHFGALIDISQAIKLLPKNPEYLTNRAVIYTALKDYTKALQDNQLALKIDPTYALAYFNIANLYFGQSRWETALQFFNKSLEYDPEDDAAFLNRGITRAQLNDLEGALEDLNIANSMNPQSAEVYFNRAQLFQKQGNYEKADKDFSMVLTLSPQDPSAHHARAKVRGKQGRVLESMEDYAKDIVSEKDVLENLL</sequence>
<feature type="repeat" description="TPR" evidence="3">
    <location>
        <begin position="1356"/>
        <end position="1389"/>
    </location>
</feature>
<dbReference type="PROSITE" id="PS50005">
    <property type="entry name" value="TPR"/>
    <property type="match status" value="8"/>
</dbReference>
<feature type="compositionally biased region" description="Polar residues" evidence="4">
    <location>
        <begin position="586"/>
        <end position="595"/>
    </location>
</feature>
<dbReference type="Pfam" id="PF00515">
    <property type="entry name" value="TPR_1"/>
    <property type="match status" value="2"/>
</dbReference>
<dbReference type="InterPro" id="IPR050498">
    <property type="entry name" value="Ycf3"/>
</dbReference>
<feature type="region of interest" description="Disordered" evidence="4">
    <location>
        <begin position="1111"/>
        <end position="1151"/>
    </location>
</feature>
<evidence type="ECO:0000256" key="1">
    <source>
        <dbReference type="ARBA" id="ARBA00022737"/>
    </source>
</evidence>
<organism evidence="5 6">
    <name type="scientific">Physocladia obscura</name>
    <dbReference type="NCBI Taxonomy" id="109957"/>
    <lineage>
        <taxon>Eukaryota</taxon>
        <taxon>Fungi</taxon>
        <taxon>Fungi incertae sedis</taxon>
        <taxon>Chytridiomycota</taxon>
        <taxon>Chytridiomycota incertae sedis</taxon>
        <taxon>Chytridiomycetes</taxon>
        <taxon>Chytridiales</taxon>
        <taxon>Chytriomycetaceae</taxon>
        <taxon>Physocladia</taxon>
    </lineage>
</organism>
<dbReference type="PROSITE" id="PS50293">
    <property type="entry name" value="TPR_REGION"/>
    <property type="match status" value="3"/>
</dbReference>
<dbReference type="Pfam" id="PF13432">
    <property type="entry name" value="TPR_16"/>
    <property type="match status" value="1"/>
</dbReference>
<dbReference type="PANTHER" id="PTHR44858:SF1">
    <property type="entry name" value="UDP-N-ACETYLGLUCOSAMINE--PEPTIDE N-ACETYLGLUCOSAMINYLTRANSFERASE SPINDLY-RELATED"/>
    <property type="match status" value="1"/>
</dbReference>
<feature type="compositionally biased region" description="Polar residues" evidence="4">
    <location>
        <begin position="322"/>
        <end position="331"/>
    </location>
</feature>
<gene>
    <name evidence="5" type="primary">TTC6</name>
    <name evidence="5" type="ORF">HK100_011728</name>
</gene>
<keyword evidence="1" id="KW-0677">Repeat</keyword>
<feature type="compositionally biased region" description="Polar residues" evidence="4">
    <location>
        <begin position="987"/>
        <end position="1008"/>
    </location>
</feature>